<comment type="caution">
    <text evidence="2">The sequence shown here is derived from an EMBL/GenBank/DDBJ whole genome shotgun (WGS) entry which is preliminary data.</text>
</comment>
<evidence type="ECO:0000313" key="3">
    <source>
        <dbReference type="Proteomes" id="UP000235145"/>
    </source>
</evidence>
<reference evidence="2 3" key="1">
    <citation type="journal article" date="2017" name="Nat. Commun.">
        <title>Genome assembly with in vitro proximity ligation data and whole-genome triplication in lettuce.</title>
        <authorList>
            <person name="Reyes-Chin-Wo S."/>
            <person name="Wang Z."/>
            <person name="Yang X."/>
            <person name="Kozik A."/>
            <person name="Arikit S."/>
            <person name="Song C."/>
            <person name="Xia L."/>
            <person name="Froenicke L."/>
            <person name="Lavelle D.O."/>
            <person name="Truco M.J."/>
            <person name="Xia R."/>
            <person name="Zhu S."/>
            <person name="Xu C."/>
            <person name="Xu H."/>
            <person name="Xu X."/>
            <person name="Cox K."/>
            <person name="Korf I."/>
            <person name="Meyers B.C."/>
            <person name="Michelmore R.W."/>
        </authorList>
    </citation>
    <scope>NUCLEOTIDE SEQUENCE [LARGE SCALE GENOMIC DNA]</scope>
    <source>
        <strain evidence="3">cv. Salinas</strain>
        <tissue evidence="2">Seedlings</tissue>
    </source>
</reference>
<proteinExistence type="predicted"/>
<gene>
    <name evidence="2" type="ORF">LSAT_V11C200069000</name>
</gene>
<sequence length="84" mass="9762">MIFCYFRGGFGRPNDRKWSAPPRYSCSPPPRYVCSRSHIYEYSPPPKRKQHVRSISPREKKTQSRNVIFTISGETSVNALQWAA</sequence>
<keyword evidence="3" id="KW-1185">Reference proteome</keyword>
<name>A0A9R1WI95_LACSA</name>
<dbReference type="Proteomes" id="UP000235145">
    <property type="component" value="Unassembled WGS sequence"/>
</dbReference>
<organism evidence="2 3">
    <name type="scientific">Lactuca sativa</name>
    <name type="common">Garden lettuce</name>
    <dbReference type="NCBI Taxonomy" id="4236"/>
    <lineage>
        <taxon>Eukaryota</taxon>
        <taxon>Viridiplantae</taxon>
        <taxon>Streptophyta</taxon>
        <taxon>Embryophyta</taxon>
        <taxon>Tracheophyta</taxon>
        <taxon>Spermatophyta</taxon>
        <taxon>Magnoliopsida</taxon>
        <taxon>eudicotyledons</taxon>
        <taxon>Gunneridae</taxon>
        <taxon>Pentapetalae</taxon>
        <taxon>asterids</taxon>
        <taxon>campanulids</taxon>
        <taxon>Asterales</taxon>
        <taxon>Asteraceae</taxon>
        <taxon>Cichorioideae</taxon>
        <taxon>Cichorieae</taxon>
        <taxon>Lactucinae</taxon>
        <taxon>Lactuca</taxon>
    </lineage>
</organism>
<feature type="region of interest" description="Disordered" evidence="1">
    <location>
        <begin position="44"/>
        <end position="63"/>
    </location>
</feature>
<accession>A0A9R1WI95</accession>
<dbReference type="AlphaFoldDB" id="A0A9R1WI95"/>
<dbReference type="EMBL" id="NBSK02000002">
    <property type="protein sequence ID" value="KAJ0222956.1"/>
    <property type="molecule type" value="Genomic_DNA"/>
</dbReference>
<evidence type="ECO:0000313" key="2">
    <source>
        <dbReference type="EMBL" id="KAJ0222956.1"/>
    </source>
</evidence>
<evidence type="ECO:0000256" key="1">
    <source>
        <dbReference type="SAM" id="MobiDB-lite"/>
    </source>
</evidence>
<protein>
    <submittedName>
        <fullName evidence="2">Uncharacterized protein</fullName>
    </submittedName>
</protein>